<name>A0A2I1H2I3_9GLOM</name>
<gene>
    <name evidence="1" type="ORF">RhiirA4_471062</name>
</gene>
<keyword evidence="2" id="KW-1185">Reference proteome</keyword>
<protein>
    <submittedName>
        <fullName evidence="1">Uncharacterized protein</fullName>
    </submittedName>
</protein>
<accession>A0A2I1H2I3</accession>
<evidence type="ECO:0000313" key="1">
    <source>
        <dbReference type="EMBL" id="PKY53051.1"/>
    </source>
</evidence>
<dbReference type="EMBL" id="LLXI01001318">
    <property type="protein sequence ID" value="PKY53051.1"/>
    <property type="molecule type" value="Genomic_DNA"/>
</dbReference>
<reference evidence="1 2" key="1">
    <citation type="submission" date="2015-10" db="EMBL/GenBank/DDBJ databases">
        <title>Genome analyses suggest a sexual origin of heterokaryosis in a supposedly ancient asexual fungus.</title>
        <authorList>
            <person name="Ropars J."/>
            <person name="Sedzielewska K."/>
            <person name="Noel J."/>
            <person name="Charron P."/>
            <person name="Farinelli L."/>
            <person name="Marton T."/>
            <person name="Kruger M."/>
            <person name="Pelin A."/>
            <person name="Brachmann A."/>
            <person name="Corradi N."/>
        </authorList>
    </citation>
    <scope>NUCLEOTIDE SEQUENCE [LARGE SCALE GENOMIC DNA]</scope>
    <source>
        <strain evidence="1 2">A4</strain>
    </source>
</reference>
<sequence>MNRILNSQQALSLESPELRVTTLGKKYKRSTLRHDQLAIIDQETYNDYISQAHDTNTLVRYYSCRQESIRYYMDLNKYYHKTFFEYRFSTDNDIFYNEDLEEFIEDFNLFTNTFPDKFKDQHHPVKLTHLIWNNRKLEFIPDDMGETSNNTKSLKLWNFV</sequence>
<organism evidence="1 2">
    <name type="scientific">Rhizophagus irregularis</name>
    <dbReference type="NCBI Taxonomy" id="588596"/>
    <lineage>
        <taxon>Eukaryota</taxon>
        <taxon>Fungi</taxon>
        <taxon>Fungi incertae sedis</taxon>
        <taxon>Mucoromycota</taxon>
        <taxon>Glomeromycotina</taxon>
        <taxon>Glomeromycetes</taxon>
        <taxon>Glomerales</taxon>
        <taxon>Glomeraceae</taxon>
        <taxon>Rhizophagus</taxon>
    </lineage>
</organism>
<evidence type="ECO:0000313" key="2">
    <source>
        <dbReference type="Proteomes" id="UP000234323"/>
    </source>
</evidence>
<dbReference type="AlphaFoldDB" id="A0A2I1H2I3"/>
<dbReference type="Proteomes" id="UP000234323">
    <property type="component" value="Unassembled WGS sequence"/>
</dbReference>
<proteinExistence type="predicted"/>
<comment type="caution">
    <text evidence="1">The sequence shown here is derived from an EMBL/GenBank/DDBJ whole genome shotgun (WGS) entry which is preliminary data.</text>
</comment>